<dbReference type="InterPro" id="IPR013750">
    <property type="entry name" value="GHMP_kinase_C_dom"/>
</dbReference>
<keyword evidence="4" id="KW-0067">ATP-binding</keyword>
<comment type="caution">
    <text evidence="8">The sequence shown here is derived from an EMBL/GenBank/DDBJ whole genome shotgun (WGS) entry which is preliminary data.</text>
</comment>
<feature type="domain" description="GHMP kinase N-terminal" evidence="6">
    <location>
        <begin position="44"/>
        <end position="114"/>
    </location>
</feature>
<dbReference type="Gene3D" id="3.30.230.120">
    <property type="match status" value="1"/>
</dbReference>
<protein>
    <submittedName>
        <fullName evidence="8">Uncharacterized protein</fullName>
    </submittedName>
</protein>
<dbReference type="Pfam" id="PF00288">
    <property type="entry name" value="GHMP_kinases_N"/>
    <property type="match status" value="1"/>
</dbReference>
<dbReference type="GO" id="GO:0005524">
    <property type="term" value="F:ATP binding"/>
    <property type="evidence" value="ECO:0007669"/>
    <property type="project" value="UniProtKB-KW"/>
</dbReference>
<keyword evidence="3" id="KW-0418">Kinase</keyword>
<accession>A0A1F6X2W0</accession>
<keyword evidence="1" id="KW-0808">Transferase</keyword>
<dbReference type="SUPFAM" id="SSF54211">
    <property type="entry name" value="Ribosomal protein S5 domain 2-like"/>
    <property type="match status" value="1"/>
</dbReference>
<dbReference type="PANTHER" id="PTHR32463:SF0">
    <property type="entry name" value="L-FUCOSE KINASE"/>
    <property type="match status" value="1"/>
</dbReference>
<dbReference type="InterPro" id="IPR036554">
    <property type="entry name" value="GHMP_kinase_C_sf"/>
</dbReference>
<dbReference type="GO" id="GO:0050201">
    <property type="term" value="F:fucokinase activity"/>
    <property type="evidence" value="ECO:0007669"/>
    <property type="project" value="TreeGrafter"/>
</dbReference>
<organism evidence="8 9">
    <name type="scientific">Candidatus Nomurabacteria bacterium RIFCSPLOWO2_01_FULL_33_24</name>
    <dbReference type="NCBI Taxonomy" id="1801765"/>
    <lineage>
        <taxon>Bacteria</taxon>
        <taxon>Candidatus Nomuraibacteriota</taxon>
    </lineage>
</organism>
<gene>
    <name evidence="8" type="ORF">A2995_00825</name>
</gene>
<dbReference type="InterPro" id="IPR006204">
    <property type="entry name" value="GHMP_kinase_N_dom"/>
</dbReference>
<evidence type="ECO:0000256" key="1">
    <source>
        <dbReference type="ARBA" id="ARBA00022679"/>
    </source>
</evidence>
<evidence type="ECO:0000259" key="7">
    <source>
        <dbReference type="Pfam" id="PF08544"/>
    </source>
</evidence>
<comment type="similarity">
    <text evidence="5">Belongs to the GHMP kinase family.</text>
</comment>
<evidence type="ECO:0000256" key="2">
    <source>
        <dbReference type="ARBA" id="ARBA00022741"/>
    </source>
</evidence>
<dbReference type="InterPro" id="IPR020568">
    <property type="entry name" value="Ribosomal_Su5_D2-typ_SF"/>
</dbReference>
<evidence type="ECO:0000256" key="5">
    <source>
        <dbReference type="ARBA" id="ARBA00038121"/>
    </source>
</evidence>
<proteinExistence type="inferred from homology"/>
<name>A0A1F6X2W0_9BACT</name>
<dbReference type="GO" id="GO:0042352">
    <property type="term" value="P:GDP-L-fucose salvage"/>
    <property type="evidence" value="ECO:0007669"/>
    <property type="project" value="TreeGrafter"/>
</dbReference>
<dbReference type="AlphaFoldDB" id="A0A1F6X2W0"/>
<evidence type="ECO:0000256" key="3">
    <source>
        <dbReference type="ARBA" id="ARBA00022777"/>
    </source>
</evidence>
<feature type="domain" description="GHMP kinase C-terminal" evidence="7">
    <location>
        <begin position="187"/>
        <end position="262"/>
    </location>
</feature>
<dbReference type="PANTHER" id="PTHR32463">
    <property type="entry name" value="L-FUCOSE KINASE"/>
    <property type="match status" value="1"/>
</dbReference>
<evidence type="ECO:0000259" key="6">
    <source>
        <dbReference type="Pfam" id="PF00288"/>
    </source>
</evidence>
<reference evidence="8 9" key="1">
    <citation type="journal article" date="2016" name="Nat. Commun.">
        <title>Thousands of microbial genomes shed light on interconnected biogeochemical processes in an aquifer system.</title>
        <authorList>
            <person name="Anantharaman K."/>
            <person name="Brown C.T."/>
            <person name="Hug L.A."/>
            <person name="Sharon I."/>
            <person name="Castelle C.J."/>
            <person name="Probst A.J."/>
            <person name="Thomas B.C."/>
            <person name="Singh A."/>
            <person name="Wilkins M.J."/>
            <person name="Karaoz U."/>
            <person name="Brodie E.L."/>
            <person name="Williams K.H."/>
            <person name="Hubbard S.S."/>
            <person name="Banfield J.F."/>
        </authorList>
    </citation>
    <scope>NUCLEOTIDE SEQUENCE [LARGE SCALE GENOMIC DNA]</scope>
</reference>
<evidence type="ECO:0000313" key="8">
    <source>
        <dbReference type="EMBL" id="OGI88477.1"/>
    </source>
</evidence>
<dbReference type="Pfam" id="PF08544">
    <property type="entry name" value="GHMP_kinases_C"/>
    <property type="match status" value="1"/>
</dbReference>
<keyword evidence="2" id="KW-0547">Nucleotide-binding</keyword>
<dbReference type="Proteomes" id="UP000185809">
    <property type="component" value="Unassembled WGS sequence"/>
</dbReference>
<evidence type="ECO:0000256" key="4">
    <source>
        <dbReference type="ARBA" id="ARBA00022840"/>
    </source>
</evidence>
<dbReference type="SUPFAM" id="SSF55060">
    <property type="entry name" value="GHMP Kinase, C-terminal domain"/>
    <property type="match status" value="1"/>
</dbReference>
<dbReference type="EMBL" id="MFUP01000002">
    <property type="protein sequence ID" value="OGI88477.1"/>
    <property type="molecule type" value="Genomic_DNA"/>
</dbReference>
<evidence type="ECO:0000313" key="9">
    <source>
        <dbReference type="Proteomes" id="UP000185809"/>
    </source>
</evidence>
<dbReference type="InterPro" id="IPR052203">
    <property type="entry name" value="GHMP_Kinase-Related"/>
</dbReference>
<sequence length="285" mass="31387">MIKIVKAPVRIDFAGGTTDIYPFTKRGGAVLNAAINKYVVGKLITTDKKVSLEYHADIPTSSGLGTSGVMDVVWLALTSSLKERKILAETVYSIEQATGIVGGKQDEYAASFGGINFLEFKGRKTKITQLSLSKKLIQELESHLLLCYTKKPHLATSVNKKVIDNVLKGKAQTISSLKKITKIAYQMRDSLYEKDLLTFAALMNKEWETRKKLHKEITTPLLETTIQKGLMHGALGAKVCGAAGGGSILFYCSNRNEVIKAIKKDTLPITFKFDFKGIQISKHKT</sequence>